<comment type="subcellular location">
    <subcellularLocation>
        <location evidence="4">Cytoplasm</location>
    </subcellularLocation>
</comment>
<comment type="function">
    <text evidence="4">Protein phosphatase inhibitor that specifically inhibits protein phosphatase 2A (PP2A) during mitosis.</text>
</comment>
<dbReference type="Pfam" id="PF04667">
    <property type="entry name" value="Endosulfine"/>
    <property type="match status" value="1"/>
</dbReference>
<evidence type="ECO:0000256" key="5">
    <source>
        <dbReference type="SAM" id="MobiDB-lite"/>
    </source>
</evidence>
<dbReference type="GO" id="GO:0005737">
    <property type="term" value="C:cytoplasm"/>
    <property type="evidence" value="ECO:0007669"/>
    <property type="project" value="UniProtKB-SubCell"/>
</dbReference>
<dbReference type="PANTHER" id="PTHR10358">
    <property type="entry name" value="ENDOSULFINE"/>
    <property type="match status" value="1"/>
</dbReference>
<dbReference type="InterPro" id="IPR006760">
    <property type="entry name" value="Endosulphine"/>
</dbReference>
<dbReference type="Proteomes" id="UP000035681">
    <property type="component" value="Unplaced"/>
</dbReference>
<evidence type="ECO:0000256" key="3">
    <source>
        <dbReference type="ARBA" id="ARBA00023272"/>
    </source>
</evidence>
<evidence type="ECO:0000313" key="6">
    <source>
        <dbReference type="Proteomes" id="UP000035681"/>
    </source>
</evidence>
<dbReference type="PANTHER" id="PTHR10358:SF6">
    <property type="entry name" value="ENDOSULFINE, ISOFORM A"/>
    <property type="match status" value="1"/>
</dbReference>
<keyword evidence="6" id="KW-1185">Reference proteome</keyword>
<dbReference type="AlphaFoldDB" id="A0AAF5DEA9"/>
<evidence type="ECO:0000256" key="2">
    <source>
        <dbReference type="ARBA" id="ARBA00022776"/>
    </source>
</evidence>
<dbReference type="WBParaSite" id="TCONS_00009945.p1">
    <property type="protein sequence ID" value="TCONS_00009945.p1"/>
    <property type="gene ID" value="XLOC_007656"/>
</dbReference>
<accession>A0AAF5DEA9</accession>
<name>A0AAF5DEA9_STRER</name>
<feature type="region of interest" description="Disordered" evidence="5">
    <location>
        <begin position="123"/>
        <end position="166"/>
    </location>
</feature>
<evidence type="ECO:0000256" key="4">
    <source>
        <dbReference type="RuleBase" id="RU363120"/>
    </source>
</evidence>
<feature type="region of interest" description="Disordered" evidence="5">
    <location>
        <begin position="89"/>
        <end position="108"/>
    </location>
</feature>
<proteinExistence type="inferred from homology"/>
<feature type="compositionally biased region" description="Basic and acidic residues" evidence="5">
    <location>
        <begin position="155"/>
        <end position="166"/>
    </location>
</feature>
<keyword evidence="4" id="KW-0132">Cell division</keyword>
<keyword evidence="4" id="KW-0131">Cell cycle</keyword>
<evidence type="ECO:0000256" key="1">
    <source>
        <dbReference type="ARBA" id="ARBA00010520"/>
    </source>
</evidence>
<organism evidence="6 7">
    <name type="scientific">Strongyloides stercoralis</name>
    <name type="common">Threadworm</name>
    <dbReference type="NCBI Taxonomy" id="6248"/>
    <lineage>
        <taxon>Eukaryota</taxon>
        <taxon>Metazoa</taxon>
        <taxon>Ecdysozoa</taxon>
        <taxon>Nematoda</taxon>
        <taxon>Chromadorea</taxon>
        <taxon>Rhabditida</taxon>
        <taxon>Tylenchina</taxon>
        <taxon>Panagrolaimomorpha</taxon>
        <taxon>Strongyloidoidea</taxon>
        <taxon>Strongyloididae</taxon>
        <taxon>Strongyloides</taxon>
    </lineage>
</organism>
<dbReference type="GO" id="GO:0051301">
    <property type="term" value="P:cell division"/>
    <property type="evidence" value="ECO:0007669"/>
    <property type="project" value="UniProtKB-KW"/>
</dbReference>
<protein>
    <submittedName>
        <fullName evidence="7">Uncharacterized protein</fullName>
    </submittedName>
</protein>
<keyword evidence="4" id="KW-0963">Cytoplasm</keyword>
<keyword evidence="3 4" id="KW-0650">Protein phosphatase inhibitor</keyword>
<evidence type="ECO:0000313" key="7">
    <source>
        <dbReference type="WBParaSite" id="TCONS_00009945.p1"/>
    </source>
</evidence>
<comment type="similarity">
    <text evidence="1 4">Belongs to the endosulfine family.</text>
</comment>
<dbReference type="GO" id="GO:0004864">
    <property type="term" value="F:protein phosphatase inhibitor activity"/>
    <property type="evidence" value="ECO:0007669"/>
    <property type="project" value="UniProtKB-KW"/>
</dbReference>
<keyword evidence="2 4" id="KW-0498">Mitosis</keyword>
<reference evidence="7" key="1">
    <citation type="submission" date="2024-02" db="UniProtKB">
        <authorList>
            <consortium name="WormBaseParasite"/>
        </authorList>
    </citation>
    <scope>IDENTIFICATION</scope>
</reference>
<sequence>MQQCPETKDAIGGMSMCMFSYRTHACCCLAISIIKGIMDVGLSEEKKQEELLKAKSGDLPSIPASKFLQKRLNQRKFFDSGDYNMNKEQEKKAHPRVHPLNQSCNEPVLPPPQHKELDAINEDGLTVPTPENVPQRKSSILFPDVHSKLSPTPHIHHEQDELFSKN</sequence>